<dbReference type="PANTHER" id="PTHR23267">
    <property type="entry name" value="IMMUNOGLOBULIN LIGHT CHAIN"/>
    <property type="match status" value="1"/>
</dbReference>
<name>A0A9W7T4A6_TRIRA</name>
<reference evidence="2" key="1">
    <citation type="submission" date="2021-02" db="EMBL/GenBank/DDBJ databases">
        <title>Comparative genomics reveals that relaxation of natural selection precedes convergent phenotypic evolution of cavefish.</title>
        <authorList>
            <person name="Peng Z."/>
        </authorList>
    </citation>
    <scope>NUCLEOTIDE SEQUENCE</scope>
    <source>
        <tissue evidence="2">Muscle</tissue>
    </source>
</reference>
<dbReference type="InterPro" id="IPR013783">
    <property type="entry name" value="Ig-like_fold"/>
</dbReference>
<dbReference type="EMBL" id="JAFHDT010000383">
    <property type="protein sequence ID" value="KAI7789683.1"/>
    <property type="molecule type" value="Genomic_DNA"/>
</dbReference>
<evidence type="ECO:0000259" key="1">
    <source>
        <dbReference type="PROSITE" id="PS50835"/>
    </source>
</evidence>
<dbReference type="InterPro" id="IPR007110">
    <property type="entry name" value="Ig-like_dom"/>
</dbReference>
<feature type="non-terminal residue" evidence="2">
    <location>
        <position position="126"/>
    </location>
</feature>
<dbReference type="Gene3D" id="2.60.40.10">
    <property type="entry name" value="Immunoglobulins"/>
    <property type="match status" value="1"/>
</dbReference>
<feature type="domain" description="Ig-like" evidence="1">
    <location>
        <begin position="4"/>
        <end position="126"/>
    </location>
</feature>
<sequence>QFFPEMLIDCQAEITVIQTPSVKPVTVGETVTLNCKTSRDVDCCYTRTSSDRSGSALSWYHQTPGEAPKLLIYYTYNLQSGTPSRFSGSGSNTDFTLSISGVKTEDAGHYYCQSFHSISGSYVFTQ</sequence>
<dbReference type="Proteomes" id="UP001059041">
    <property type="component" value="Unassembled WGS sequence"/>
</dbReference>
<dbReference type="InterPro" id="IPR003599">
    <property type="entry name" value="Ig_sub"/>
</dbReference>
<dbReference type="InterPro" id="IPR013106">
    <property type="entry name" value="Ig_V-set"/>
</dbReference>
<evidence type="ECO:0000313" key="2">
    <source>
        <dbReference type="EMBL" id="KAI7789683.1"/>
    </source>
</evidence>
<dbReference type="InterPro" id="IPR050150">
    <property type="entry name" value="IgV_Light_Chain"/>
</dbReference>
<protein>
    <submittedName>
        <fullName evidence="2">Ig kappa chain V-IV region</fullName>
    </submittedName>
</protein>
<evidence type="ECO:0000313" key="3">
    <source>
        <dbReference type="Proteomes" id="UP001059041"/>
    </source>
</evidence>
<dbReference type="SMART" id="SM00406">
    <property type="entry name" value="IGv"/>
    <property type="match status" value="1"/>
</dbReference>
<dbReference type="InterPro" id="IPR036179">
    <property type="entry name" value="Ig-like_dom_sf"/>
</dbReference>
<dbReference type="Pfam" id="PF07686">
    <property type="entry name" value="V-set"/>
    <property type="match status" value="1"/>
</dbReference>
<dbReference type="SUPFAM" id="SSF48726">
    <property type="entry name" value="Immunoglobulin"/>
    <property type="match status" value="1"/>
</dbReference>
<dbReference type="AlphaFoldDB" id="A0A9W7T4A6"/>
<gene>
    <name evidence="2" type="ORF">IRJ41_018218</name>
</gene>
<proteinExistence type="predicted"/>
<dbReference type="PROSITE" id="PS50835">
    <property type="entry name" value="IG_LIKE"/>
    <property type="match status" value="1"/>
</dbReference>
<dbReference type="FunFam" id="2.60.40.10:FF:001230">
    <property type="entry name" value="Immunoglobulin kappa variable 8-16"/>
    <property type="match status" value="1"/>
</dbReference>
<dbReference type="SMART" id="SM00409">
    <property type="entry name" value="IG"/>
    <property type="match status" value="1"/>
</dbReference>
<accession>A0A9W7T4A6</accession>
<keyword evidence="3" id="KW-1185">Reference proteome</keyword>
<organism evidence="2 3">
    <name type="scientific">Triplophysa rosa</name>
    <name type="common">Cave loach</name>
    <dbReference type="NCBI Taxonomy" id="992332"/>
    <lineage>
        <taxon>Eukaryota</taxon>
        <taxon>Metazoa</taxon>
        <taxon>Chordata</taxon>
        <taxon>Craniata</taxon>
        <taxon>Vertebrata</taxon>
        <taxon>Euteleostomi</taxon>
        <taxon>Actinopterygii</taxon>
        <taxon>Neopterygii</taxon>
        <taxon>Teleostei</taxon>
        <taxon>Ostariophysi</taxon>
        <taxon>Cypriniformes</taxon>
        <taxon>Nemacheilidae</taxon>
        <taxon>Triplophysa</taxon>
    </lineage>
</organism>
<comment type="caution">
    <text evidence="2">The sequence shown here is derived from an EMBL/GenBank/DDBJ whole genome shotgun (WGS) entry which is preliminary data.</text>
</comment>